<reference evidence="1 2" key="1">
    <citation type="submission" date="2024-09" db="EMBL/GenBank/DDBJ databases">
        <authorList>
            <person name="Sun Q."/>
            <person name="Mori K."/>
        </authorList>
    </citation>
    <scope>NUCLEOTIDE SEQUENCE [LARGE SCALE GENOMIC DNA]</scope>
    <source>
        <strain evidence="1 2">TBRC 1432</strain>
    </source>
</reference>
<evidence type="ECO:0000313" key="2">
    <source>
        <dbReference type="Proteomes" id="UP001589810"/>
    </source>
</evidence>
<name>A0ABV6N1L4_9PSEU</name>
<organism evidence="1 2">
    <name type="scientific">Kutzneria chonburiensis</name>
    <dbReference type="NCBI Taxonomy" id="1483604"/>
    <lineage>
        <taxon>Bacteria</taxon>
        <taxon>Bacillati</taxon>
        <taxon>Actinomycetota</taxon>
        <taxon>Actinomycetes</taxon>
        <taxon>Pseudonocardiales</taxon>
        <taxon>Pseudonocardiaceae</taxon>
        <taxon>Kutzneria</taxon>
    </lineage>
</organism>
<sequence length="54" mass="6023">MEQVQSAQAQLAHESAQLPHWQAAWLHVAQVQSAHVQFAQESVQLVQAHVEHSS</sequence>
<accession>A0ABV6N1L4</accession>
<gene>
    <name evidence="1" type="ORF">ACFFH7_32620</name>
</gene>
<dbReference type="RefSeq" id="WP_273936558.1">
    <property type="nucleotide sequence ID" value="NZ_CP097263.1"/>
</dbReference>
<protein>
    <submittedName>
        <fullName evidence="1">Uncharacterized protein</fullName>
    </submittedName>
</protein>
<dbReference type="EMBL" id="JBHLUD010000013">
    <property type="protein sequence ID" value="MFC0546299.1"/>
    <property type="molecule type" value="Genomic_DNA"/>
</dbReference>
<comment type="caution">
    <text evidence="1">The sequence shown here is derived from an EMBL/GenBank/DDBJ whole genome shotgun (WGS) entry which is preliminary data.</text>
</comment>
<dbReference type="Proteomes" id="UP001589810">
    <property type="component" value="Unassembled WGS sequence"/>
</dbReference>
<proteinExistence type="predicted"/>
<evidence type="ECO:0000313" key="1">
    <source>
        <dbReference type="EMBL" id="MFC0546299.1"/>
    </source>
</evidence>
<keyword evidence="2" id="KW-1185">Reference proteome</keyword>